<comment type="caution">
    <text evidence="2">The sequence shown here is derived from an EMBL/GenBank/DDBJ whole genome shotgun (WGS) entry which is preliminary data.</text>
</comment>
<protein>
    <submittedName>
        <fullName evidence="2">4715_t:CDS:1</fullName>
    </submittedName>
</protein>
<evidence type="ECO:0000313" key="2">
    <source>
        <dbReference type="EMBL" id="CAG8457508.1"/>
    </source>
</evidence>
<sequence>MTQKKFQESRRKDSVKNTGTPRKLSEDLARKTPNKSPEELRESQRALRKSSKIHLNNAEETKQK</sequence>
<dbReference type="Proteomes" id="UP000789759">
    <property type="component" value="Unassembled WGS sequence"/>
</dbReference>
<name>A0A9N8VK33_9GLOM</name>
<reference evidence="2" key="1">
    <citation type="submission" date="2021-06" db="EMBL/GenBank/DDBJ databases">
        <authorList>
            <person name="Kallberg Y."/>
            <person name="Tangrot J."/>
            <person name="Rosling A."/>
        </authorList>
    </citation>
    <scope>NUCLEOTIDE SEQUENCE</scope>
    <source>
        <strain evidence="2">FL966</strain>
    </source>
</reference>
<proteinExistence type="predicted"/>
<gene>
    <name evidence="2" type="ORF">CPELLU_LOCUS462</name>
</gene>
<dbReference type="AlphaFoldDB" id="A0A9N8VK33"/>
<accession>A0A9N8VK33</accession>
<evidence type="ECO:0000256" key="1">
    <source>
        <dbReference type="SAM" id="MobiDB-lite"/>
    </source>
</evidence>
<feature type="compositionally biased region" description="Basic and acidic residues" evidence="1">
    <location>
        <begin position="1"/>
        <end position="15"/>
    </location>
</feature>
<evidence type="ECO:0000313" key="3">
    <source>
        <dbReference type="Proteomes" id="UP000789759"/>
    </source>
</evidence>
<feature type="compositionally biased region" description="Basic and acidic residues" evidence="1">
    <location>
        <begin position="23"/>
        <end position="45"/>
    </location>
</feature>
<keyword evidence="3" id="KW-1185">Reference proteome</keyword>
<dbReference type="EMBL" id="CAJVQA010000131">
    <property type="protein sequence ID" value="CAG8457508.1"/>
    <property type="molecule type" value="Genomic_DNA"/>
</dbReference>
<feature type="region of interest" description="Disordered" evidence="1">
    <location>
        <begin position="1"/>
        <end position="64"/>
    </location>
</feature>
<organism evidence="2 3">
    <name type="scientific">Cetraspora pellucida</name>
    <dbReference type="NCBI Taxonomy" id="1433469"/>
    <lineage>
        <taxon>Eukaryota</taxon>
        <taxon>Fungi</taxon>
        <taxon>Fungi incertae sedis</taxon>
        <taxon>Mucoromycota</taxon>
        <taxon>Glomeromycotina</taxon>
        <taxon>Glomeromycetes</taxon>
        <taxon>Diversisporales</taxon>
        <taxon>Gigasporaceae</taxon>
        <taxon>Cetraspora</taxon>
    </lineage>
</organism>